<protein>
    <recommendedName>
        <fullName evidence="3">Thioredoxin domain-containing protein</fullName>
    </recommendedName>
</protein>
<evidence type="ECO:0000259" key="3">
    <source>
        <dbReference type="PROSITE" id="PS51352"/>
    </source>
</evidence>
<dbReference type="InterPro" id="IPR013766">
    <property type="entry name" value="Thioredoxin_domain"/>
</dbReference>
<dbReference type="PROSITE" id="PS00194">
    <property type="entry name" value="THIOREDOXIN_1"/>
    <property type="match status" value="1"/>
</dbReference>
<dbReference type="EMBL" id="CP009552">
    <property type="protein sequence ID" value="AIY91206.1"/>
    <property type="molecule type" value="Genomic_DNA"/>
</dbReference>
<feature type="domain" description="Thioredoxin" evidence="3">
    <location>
        <begin position="11"/>
        <end position="142"/>
    </location>
</feature>
<dbReference type="PROSITE" id="PS51352">
    <property type="entry name" value="THIOREDOXIN_2"/>
    <property type="match status" value="1"/>
</dbReference>
<evidence type="ECO:0000313" key="4">
    <source>
        <dbReference type="EMBL" id="AIY91206.1"/>
    </source>
</evidence>
<dbReference type="AlphaFoldDB" id="A0A0A7GJU4"/>
<gene>
    <name evidence="4" type="ORF">GACE_2185</name>
</gene>
<dbReference type="InterPro" id="IPR012336">
    <property type="entry name" value="Thioredoxin-like_fold"/>
</dbReference>
<keyword evidence="2" id="KW-0813">Transport</keyword>
<dbReference type="Pfam" id="PF13098">
    <property type="entry name" value="Thioredoxin_2"/>
    <property type="match status" value="1"/>
</dbReference>
<dbReference type="Gene3D" id="3.40.30.10">
    <property type="entry name" value="Glutaredoxin"/>
    <property type="match status" value="1"/>
</dbReference>
<dbReference type="KEGG" id="gac:GACE_2185"/>
<dbReference type="RefSeq" id="WP_052400301.1">
    <property type="nucleotide sequence ID" value="NZ_CP009552.1"/>
</dbReference>
<dbReference type="SUPFAM" id="SSF52833">
    <property type="entry name" value="Thioredoxin-like"/>
    <property type="match status" value="1"/>
</dbReference>
<dbReference type="HOGENOM" id="CLU_090389_8_1_2"/>
<reference evidence="4 5" key="1">
    <citation type="journal article" date="2015" name="Appl. Environ. Microbiol.">
        <title>The Geoglobus acetivorans genome: Fe(III) reduction, acetate utilization, autotrophic growth, and degradation of aromatic compounds in a hyperthermophilic archaeon.</title>
        <authorList>
            <person name="Mardanov A.V."/>
            <person name="Slododkina G.B."/>
            <person name="Slobodkin A.I."/>
            <person name="Beletsky A.V."/>
            <person name="Gavrilov S.N."/>
            <person name="Kublanov I.V."/>
            <person name="Bonch-Osmolovskaya E.A."/>
            <person name="Skryabin K.G."/>
            <person name="Ravin N.V."/>
        </authorList>
    </citation>
    <scope>NUCLEOTIDE SEQUENCE [LARGE SCALE GENOMIC DNA]</scope>
    <source>
        <strain evidence="4 5">SBH6</strain>
    </source>
</reference>
<organism evidence="4 5">
    <name type="scientific">Geoglobus acetivorans</name>
    <dbReference type="NCBI Taxonomy" id="565033"/>
    <lineage>
        <taxon>Archaea</taxon>
        <taxon>Methanobacteriati</taxon>
        <taxon>Methanobacteriota</taxon>
        <taxon>Archaeoglobi</taxon>
        <taxon>Archaeoglobales</taxon>
        <taxon>Archaeoglobaceae</taxon>
        <taxon>Geoglobus</taxon>
    </lineage>
</organism>
<keyword evidence="2" id="KW-0249">Electron transport</keyword>
<name>A0A0A7GJU4_GEOAI</name>
<dbReference type="PANTHER" id="PTHR42899">
    <property type="entry name" value="SPERMATOGENESIS-ASSOCIATED PROTEIN 20"/>
    <property type="match status" value="1"/>
</dbReference>
<dbReference type="STRING" id="565033.GACE_2185"/>
<evidence type="ECO:0000256" key="2">
    <source>
        <dbReference type="ARBA" id="ARBA00022982"/>
    </source>
</evidence>
<dbReference type="InterPro" id="IPR036249">
    <property type="entry name" value="Thioredoxin-like_sf"/>
</dbReference>
<dbReference type="InterPro" id="IPR024705">
    <property type="entry name" value="Ssp411"/>
</dbReference>
<sequence>MNKTLLSSALIVAGLALIAYGILPNSGSFDESEWYSLGKALELAKKENKMVFVFVSSDTCVYCEKMKVEVFSDKQLMDKLKSKYIPAIVNAEKDVEDVRQIAKLFGGDFGYPAFVIYSPDGVPVNGWSGFVTKEELEKILDI</sequence>
<dbReference type="eggNOG" id="arCOG01976">
    <property type="taxonomic scope" value="Archaea"/>
</dbReference>
<dbReference type="GeneID" id="25399596"/>
<accession>A0A0A7GJU4</accession>
<evidence type="ECO:0000313" key="5">
    <source>
        <dbReference type="Proteomes" id="UP000030624"/>
    </source>
</evidence>
<dbReference type="Proteomes" id="UP000030624">
    <property type="component" value="Chromosome"/>
</dbReference>
<proteinExistence type="inferred from homology"/>
<evidence type="ECO:0000256" key="1">
    <source>
        <dbReference type="ARBA" id="ARBA00007787"/>
    </source>
</evidence>
<dbReference type="InterPro" id="IPR017937">
    <property type="entry name" value="Thioredoxin_CS"/>
</dbReference>
<comment type="similarity">
    <text evidence="1">Belongs to the glutaredoxin family.</text>
</comment>
<dbReference type="PANTHER" id="PTHR42899:SF1">
    <property type="entry name" value="SPERMATOGENESIS-ASSOCIATED PROTEIN 20"/>
    <property type="match status" value="1"/>
</dbReference>